<dbReference type="OrthoDB" id="1904011at2759"/>
<dbReference type="STRING" id="337451.A0A3S3N9M5"/>
<dbReference type="PANTHER" id="PTHR35286:SF1">
    <property type="entry name" value="EXPRESSED PROTEIN"/>
    <property type="match status" value="1"/>
</dbReference>
<sequence length="120" mass="14252">MSLPYNLFLTLFLESFIPAPFLKNNNLDESRMGHVAYEEAEVEREIVHIILSGDTTSLRPNSGQPITIRENYISVECHDERGLDYRVWEWHDRVMPYDEVNGYSLEYIYGYYFESMSERQ</sequence>
<accession>A0A3S3N9M5</accession>
<protein>
    <submittedName>
        <fullName evidence="1">Uncharacterized protein</fullName>
    </submittedName>
</protein>
<dbReference type="AlphaFoldDB" id="A0A3S3N9M5"/>
<evidence type="ECO:0000313" key="2">
    <source>
        <dbReference type="Proteomes" id="UP000283530"/>
    </source>
</evidence>
<name>A0A3S3N9M5_9MAGN</name>
<evidence type="ECO:0000313" key="1">
    <source>
        <dbReference type="EMBL" id="RWR83352.1"/>
    </source>
</evidence>
<keyword evidence="2" id="KW-1185">Reference proteome</keyword>
<gene>
    <name evidence="1" type="ORF">CKAN_01210500</name>
</gene>
<organism evidence="1 2">
    <name type="scientific">Cinnamomum micranthum f. kanehirae</name>
    <dbReference type="NCBI Taxonomy" id="337451"/>
    <lineage>
        <taxon>Eukaryota</taxon>
        <taxon>Viridiplantae</taxon>
        <taxon>Streptophyta</taxon>
        <taxon>Embryophyta</taxon>
        <taxon>Tracheophyta</taxon>
        <taxon>Spermatophyta</taxon>
        <taxon>Magnoliopsida</taxon>
        <taxon>Magnoliidae</taxon>
        <taxon>Laurales</taxon>
        <taxon>Lauraceae</taxon>
        <taxon>Cinnamomum</taxon>
    </lineage>
</organism>
<reference evidence="1 2" key="1">
    <citation type="journal article" date="2019" name="Nat. Plants">
        <title>Stout camphor tree genome fills gaps in understanding of flowering plant genome evolution.</title>
        <authorList>
            <person name="Chaw S.M."/>
            <person name="Liu Y.C."/>
            <person name="Wu Y.W."/>
            <person name="Wang H.Y."/>
            <person name="Lin C.I."/>
            <person name="Wu C.S."/>
            <person name="Ke H.M."/>
            <person name="Chang L.Y."/>
            <person name="Hsu C.Y."/>
            <person name="Yang H.T."/>
            <person name="Sudianto E."/>
            <person name="Hsu M.H."/>
            <person name="Wu K.P."/>
            <person name="Wang L.N."/>
            <person name="Leebens-Mack J.H."/>
            <person name="Tsai I.J."/>
        </authorList>
    </citation>
    <scope>NUCLEOTIDE SEQUENCE [LARGE SCALE GENOMIC DNA]</scope>
    <source>
        <strain evidence="2">cv. Chaw 1501</strain>
        <tissue evidence="1">Young leaves</tissue>
    </source>
</reference>
<proteinExistence type="predicted"/>
<comment type="caution">
    <text evidence="1">The sequence shown here is derived from an EMBL/GenBank/DDBJ whole genome shotgun (WGS) entry which is preliminary data.</text>
</comment>
<dbReference type="PANTHER" id="PTHR35286">
    <property type="entry name" value="EXPRESSED PROTEIN"/>
    <property type="match status" value="1"/>
</dbReference>
<dbReference type="Proteomes" id="UP000283530">
    <property type="component" value="Unassembled WGS sequence"/>
</dbReference>
<dbReference type="EMBL" id="QPKB01000004">
    <property type="protein sequence ID" value="RWR83352.1"/>
    <property type="molecule type" value="Genomic_DNA"/>
</dbReference>